<gene>
    <name evidence="5" type="ORF">HETIRDRAFT_415544</name>
</gene>
<evidence type="ECO:0000256" key="3">
    <source>
        <dbReference type="SAM" id="Coils"/>
    </source>
</evidence>
<feature type="coiled-coil region" evidence="3">
    <location>
        <begin position="92"/>
        <end position="173"/>
    </location>
</feature>
<accession>W4KES5</accession>
<dbReference type="GO" id="GO:0006397">
    <property type="term" value="P:mRNA processing"/>
    <property type="evidence" value="ECO:0007669"/>
    <property type="project" value="InterPro"/>
</dbReference>
<feature type="region of interest" description="Disordered" evidence="4">
    <location>
        <begin position="202"/>
        <end position="345"/>
    </location>
</feature>
<dbReference type="KEGG" id="hir:HETIRDRAFT_415544"/>
<feature type="compositionally biased region" description="Acidic residues" evidence="4">
    <location>
        <begin position="234"/>
        <end position="243"/>
    </location>
</feature>
<dbReference type="Proteomes" id="UP000030671">
    <property type="component" value="Unassembled WGS sequence"/>
</dbReference>
<dbReference type="EMBL" id="KI925456">
    <property type="protein sequence ID" value="ETW83800.1"/>
    <property type="molecule type" value="Genomic_DNA"/>
</dbReference>
<name>W4KES5_HETIT</name>
<dbReference type="InParanoid" id="W4KES5"/>
<dbReference type="GeneID" id="20673256"/>
<feature type="compositionally biased region" description="Acidic residues" evidence="4">
    <location>
        <begin position="302"/>
        <end position="312"/>
    </location>
</feature>
<dbReference type="AlphaFoldDB" id="W4KES5"/>
<protein>
    <submittedName>
        <fullName evidence="5">Uncharacterized protein</fullName>
    </submittedName>
</protein>
<evidence type="ECO:0000256" key="4">
    <source>
        <dbReference type="SAM" id="MobiDB-lite"/>
    </source>
</evidence>
<feature type="compositionally biased region" description="Acidic residues" evidence="4">
    <location>
        <begin position="328"/>
        <end position="345"/>
    </location>
</feature>
<dbReference type="Pfam" id="PF05615">
    <property type="entry name" value="THOC7"/>
    <property type="match status" value="1"/>
</dbReference>
<reference evidence="5 6" key="1">
    <citation type="journal article" date="2012" name="New Phytol.">
        <title>Insight into trade-off between wood decay and parasitism from the genome of a fungal forest pathogen.</title>
        <authorList>
            <person name="Olson A."/>
            <person name="Aerts A."/>
            <person name="Asiegbu F."/>
            <person name="Belbahri L."/>
            <person name="Bouzid O."/>
            <person name="Broberg A."/>
            <person name="Canback B."/>
            <person name="Coutinho P.M."/>
            <person name="Cullen D."/>
            <person name="Dalman K."/>
            <person name="Deflorio G."/>
            <person name="van Diepen L.T."/>
            <person name="Dunand C."/>
            <person name="Duplessis S."/>
            <person name="Durling M."/>
            <person name="Gonthier P."/>
            <person name="Grimwood J."/>
            <person name="Fossdal C.G."/>
            <person name="Hansson D."/>
            <person name="Henrissat B."/>
            <person name="Hietala A."/>
            <person name="Himmelstrand K."/>
            <person name="Hoffmeister D."/>
            <person name="Hogberg N."/>
            <person name="James T.Y."/>
            <person name="Karlsson M."/>
            <person name="Kohler A."/>
            <person name="Kues U."/>
            <person name="Lee Y.H."/>
            <person name="Lin Y.C."/>
            <person name="Lind M."/>
            <person name="Lindquist E."/>
            <person name="Lombard V."/>
            <person name="Lucas S."/>
            <person name="Lunden K."/>
            <person name="Morin E."/>
            <person name="Murat C."/>
            <person name="Park J."/>
            <person name="Raffaello T."/>
            <person name="Rouze P."/>
            <person name="Salamov A."/>
            <person name="Schmutz J."/>
            <person name="Solheim H."/>
            <person name="Stahlberg J."/>
            <person name="Velez H."/>
            <person name="de Vries R.P."/>
            <person name="Wiebenga A."/>
            <person name="Woodward S."/>
            <person name="Yakovlev I."/>
            <person name="Garbelotto M."/>
            <person name="Martin F."/>
            <person name="Grigoriev I.V."/>
            <person name="Stenlid J."/>
        </authorList>
    </citation>
    <scope>NUCLEOTIDE SEQUENCE [LARGE SCALE GENOMIC DNA]</scope>
    <source>
        <strain evidence="5 6">TC 32-1</strain>
    </source>
</reference>
<sequence length="345" mass="38052">MSSKPSAPSTPQPSAITPLTVEEEDAIIHSRITNDERALRRVIKKFHGYTSVAHEPIVPIPSSSISIEDARDAFLVELASFSLQLKKAVMVCEAEARQVEEYHRERQRIEDERVALRGQIEQLKTSLEHAQLERRRKIEYDLVAEKINTLPSRQELQRTIDSLESDMTAIRVDHDAQNRLIHAQKSALVSIISELGSLRLMGKDTETPRDTTPALDTVGSDGEVPLSIVTAADADTEKEEGEEDRQSSDDVPLSATLNPGPRAFYASRDSVATGSRSLRSRTGLSSAPQSAAVSRAASKSIEDDDIEMGELTEEPKDSRTKVKVRELEEGEASDESSELSDPPDD</sequence>
<dbReference type="OrthoDB" id="205166at2759"/>
<dbReference type="RefSeq" id="XP_009543546.1">
    <property type="nucleotide sequence ID" value="XM_009545251.1"/>
</dbReference>
<evidence type="ECO:0000313" key="5">
    <source>
        <dbReference type="EMBL" id="ETW83800.1"/>
    </source>
</evidence>
<feature type="compositionally biased region" description="Basic and acidic residues" evidence="4">
    <location>
        <begin position="313"/>
        <end position="327"/>
    </location>
</feature>
<evidence type="ECO:0000256" key="2">
    <source>
        <dbReference type="ARBA" id="ARBA00023242"/>
    </source>
</evidence>
<organism evidence="5 6">
    <name type="scientific">Heterobasidion irregulare (strain TC 32-1)</name>
    <dbReference type="NCBI Taxonomy" id="747525"/>
    <lineage>
        <taxon>Eukaryota</taxon>
        <taxon>Fungi</taxon>
        <taxon>Dikarya</taxon>
        <taxon>Basidiomycota</taxon>
        <taxon>Agaricomycotina</taxon>
        <taxon>Agaricomycetes</taxon>
        <taxon>Russulales</taxon>
        <taxon>Bondarzewiaceae</taxon>
        <taxon>Heterobasidion</taxon>
        <taxon>Heterobasidion annosum species complex</taxon>
    </lineage>
</organism>
<comment type="subcellular location">
    <subcellularLocation>
        <location evidence="1">Nucleus</location>
    </subcellularLocation>
</comment>
<keyword evidence="3" id="KW-0175">Coiled coil</keyword>
<dbReference type="HOGENOM" id="CLU_769462_0_0_1"/>
<dbReference type="STRING" id="747525.W4KES5"/>
<keyword evidence="6" id="KW-1185">Reference proteome</keyword>
<dbReference type="eggNOG" id="ENOG502SK6Q">
    <property type="taxonomic scope" value="Eukaryota"/>
</dbReference>
<evidence type="ECO:0000313" key="6">
    <source>
        <dbReference type="Proteomes" id="UP000030671"/>
    </source>
</evidence>
<feature type="compositionally biased region" description="Low complexity" evidence="4">
    <location>
        <begin position="273"/>
        <end position="286"/>
    </location>
</feature>
<keyword evidence="2" id="KW-0539">Nucleus</keyword>
<evidence type="ECO:0000256" key="1">
    <source>
        <dbReference type="ARBA" id="ARBA00004123"/>
    </source>
</evidence>
<dbReference type="InterPro" id="IPR008501">
    <property type="entry name" value="THOC7/Mft1"/>
</dbReference>
<proteinExistence type="predicted"/>
<dbReference type="FunCoup" id="W4KES5">
    <property type="interactions" value="51"/>
</dbReference>
<dbReference type="GO" id="GO:0000445">
    <property type="term" value="C:THO complex part of transcription export complex"/>
    <property type="evidence" value="ECO:0007669"/>
    <property type="project" value="InterPro"/>
</dbReference>